<dbReference type="Proteomes" id="UP000179441">
    <property type="component" value="Unassembled WGS sequence"/>
</dbReference>
<name>A0A1S1LY89_MYCCH</name>
<dbReference type="RefSeq" id="WP_070953041.1">
    <property type="nucleotide sequence ID" value="NZ_MLIS01000380.1"/>
</dbReference>
<reference evidence="1 2" key="1">
    <citation type="submission" date="2016-10" db="EMBL/GenBank/DDBJ databases">
        <title>Evaluation of Human, Veterinary and Environmental Mycobacterium chelonae Isolates by Core Genome Phylogenomic Analysis, Targeted Gene Comparison, and Anti-microbial Susceptibility Patterns: A Tale of Mistaken Identities.</title>
        <authorList>
            <person name="Fogelson S.B."/>
            <person name="Camus A.C."/>
            <person name="Lorenz W."/>
            <person name="Vasireddy R."/>
            <person name="Vasireddy S."/>
            <person name="Smith T."/>
            <person name="Brown-Elliott B.A."/>
            <person name="Wallace R.J.Jr."/>
            <person name="Hasan N.A."/>
            <person name="Reischl U."/>
            <person name="Sanchez S."/>
        </authorList>
    </citation>
    <scope>NUCLEOTIDE SEQUENCE [LARGE SCALE GENOMIC DNA]</scope>
    <source>
        <strain evidence="1 2">15518</strain>
    </source>
</reference>
<dbReference type="AlphaFoldDB" id="A0A1S1LY89"/>
<comment type="caution">
    <text evidence="1">The sequence shown here is derived from an EMBL/GenBank/DDBJ whole genome shotgun (WGS) entry which is preliminary data.</text>
</comment>
<dbReference type="EMBL" id="MLIS01000380">
    <property type="protein sequence ID" value="OHU73235.1"/>
    <property type="molecule type" value="Genomic_DNA"/>
</dbReference>
<feature type="non-terminal residue" evidence="1">
    <location>
        <position position="118"/>
    </location>
</feature>
<sequence>MSYTDVEKYMGPTLSQYGFELESIEPSIEYGERPAWAVYFRSADCKLQVCWSAREGSVDFMLAPLDAPTEFGLVNKSKKWQFLLSLSDFDDGLATPPLSAGVETWWRWRTALFESHVV</sequence>
<proteinExistence type="predicted"/>
<gene>
    <name evidence="1" type="ORF">BKG84_28625</name>
</gene>
<keyword evidence="2" id="KW-1185">Reference proteome</keyword>
<evidence type="ECO:0000313" key="2">
    <source>
        <dbReference type="Proteomes" id="UP000179441"/>
    </source>
</evidence>
<protein>
    <submittedName>
        <fullName evidence="1">Uncharacterized protein</fullName>
    </submittedName>
</protein>
<evidence type="ECO:0000313" key="1">
    <source>
        <dbReference type="EMBL" id="OHU73235.1"/>
    </source>
</evidence>
<organism evidence="1 2">
    <name type="scientific">Mycobacteroides chelonae</name>
    <name type="common">Mycobacterium chelonae</name>
    <dbReference type="NCBI Taxonomy" id="1774"/>
    <lineage>
        <taxon>Bacteria</taxon>
        <taxon>Bacillati</taxon>
        <taxon>Actinomycetota</taxon>
        <taxon>Actinomycetes</taxon>
        <taxon>Mycobacteriales</taxon>
        <taxon>Mycobacteriaceae</taxon>
        <taxon>Mycobacteroides</taxon>
    </lineage>
</organism>
<accession>A0A1S1LY89</accession>